<reference evidence="2 3" key="1">
    <citation type="submission" date="2020-09" db="EMBL/GenBank/DDBJ databases">
        <authorList>
            <person name="Chen F.-J."/>
            <person name="Lee Y.-T."/>
        </authorList>
    </citation>
    <scope>NUCLEOTIDE SEQUENCE [LARGE SCALE GENOMIC DNA]</scope>
    <source>
        <strain evidence="2 3">AS42</strain>
    </source>
</reference>
<dbReference type="AlphaFoldDB" id="A0A7H2SEN1"/>
<evidence type="ECO:0000313" key="2">
    <source>
        <dbReference type="EMBL" id="QOD73834.1"/>
    </source>
</evidence>
<feature type="compositionally biased region" description="Basic and acidic residues" evidence="1">
    <location>
        <begin position="386"/>
        <end position="396"/>
    </location>
</feature>
<dbReference type="Proteomes" id="UP000516672">
    <property type="component" value="Chromosome"/>
</dbReference>
<evidence type="ECO:0000256" key="1">
    <source>
        <dbReference type="SAM" id="MobiDB-lite"/>
    </source>
</evidence>
<feature type="region of interest" description="Disordered" evidence="1">
    <location>
        <begin position="371"/>
        <end position="396"/>
    </location>
</feature>
<evidence type="ECO:0000313" key="3">
    <source>
        <dbReference type="Proteomes" id="UP000516672"/>
    </source>
</evidence>
<reference evidence="3" key="2">
    <citation type="submission" date="2020-10" db="EMBL/GenBank/DDBJ databases">
        <title>Clinical and molecular characterization of Acinetobacter seifertii in Taiwan.</title>
        <authorList>
            <person name="Li L.-H."/>
            <person name="Yang Y.-S."/>
            <person name="Sun J.-R."/>
            <person name="Huang T.-W."/>
            <person name="Huang W.-C."/>
            <person name="Wang Y.-C."/>
            <person name="Kuo T.-H."/>
            <person name="Kuo S.-C."/>
            <person name="Chen T.-L."/>
        </authorList>
    </citation>
    <scope>NUCLEOTIDE SEQUENCE [LARGE SCALE GENOMIC DNA]</scope>
    <source>
        <strain evidence="3">AS42</strain>
    </source>
</reference>
<sequence length="396" mass="45620">MKRDSVFNPNDHEVYAALTNHKVSKLELAKLFLKRGILISPKDEKDKSARYFSSFFLSYFDQQDIHDCVSSASNRREMLRTDVFQSDIKINTSEIIETLNTFKESKENKTEGDGKLTIDSIKVTQQGDNILVNFSYSTFNWGNSEFTRRVNKRTAFHIRKIDDKTLYMDTGTNEEAKQWSAELSELLIESNELEKDDEINLLGVTNQKSRRTFFDRLTKEIDGYELSDVIKVDVIKPTEESDDEETEKPGYKIKSAKFHGEGLMQSKELDELIDQGFHLYRISWECTQKGSIEPDLYQFEAKFTDAENCIGFEYIVKGFKKHTINGYSSKPTNLSSSEETTINTKLYQAAKRILENLNIVSTDTQDSIELEPNTEINVSPQSTVLVEDKQRDNPMN</sequence>
<proteinExistence type="predicted"/>
<organism evidence="2 3">
    <name type="scientific">Acinetobacter seifertii</name>
    <dbReference type="NCBI Taxonomy" id="1530123"/>
    <lineage>
        <taxon>Bacteria</taxon>
        <taxon>Pseudomonadati</taxon>
        <taxon>Pseudomonadota</taxon>
        <taxon>Gammaproteobacteria</taxon>
        <taxon>Moraxellales</taxon>
        <taxon>Moraxellaceae</taxon>
        <taxon>Acinetobacter</taxon>
        <taxon>Acinetobacter calcoaceticus/baumannii complex</taxon>
    </lineage>
</organism>
<gene>
    <name evidence="2" type="ORF">IC779_03515</name>
</gene>
<dbReference type="RefSeq" id="WP_190977877.1">
    <property type="nucleotide sequence ID" value="NZ_CP061568.1"/>
</dbReference>
<name>A0A7H2SEN1_9GAMM</name>
<feature type="compositionally biased region" description="Polar residues" evidence="1">
    <location>
        <begin position="374"/>
        <end position="384"/>
    </location>
</feature>
<dbReference type="EMBL" id="CP061828">
    <property type="protein sequence ID" value="QOD73834.1"/>
    <property type="molecule type" value="Genomic_DNA"/>
</dbReference>
<protein>
    <submittedName>
        <fullName evidence="2">Uncharacterized protein</fullName>
    </submittedName>
</protein>
<accession>A0A7H2SEN1</accession>